<proteinExistence type="predicted"/>
<organism evidence="5">
    <name type="scientific">Oppiella nova</name>
    <dbReference type="NCBI Taxonomy" id="334625"/>
    <lineage>
        <taxon>Eukaryota</taxon>
        <taxon>Metazoa</taxon>
        <taxon>Ecdysozoa</taxon>
        <taxon>Arthropoda</taxon>
        <taxon>Chelicerata</taxon>
        <taxon>Arachnida</taxon>
        <taxon>Acari</taxon>
        <taxon>Acariformes</taxon>
        <taxon>Sarcoptiformes</taxon>
        <taxon>Oribatida</taxon>
        <taxon>Brachypylina</taxon>
        <taxon>Oppioidea</taxon>
        <taxon>Oppiidae</taxon>
        <taxon>Oppiella</taxon>
    </lineage>
</organism>
<evidence type="ECO:0000256" key="1">
    <source>
        <dbReference type="ARBA" id="ARBA00022690"/>
    </source>
</evidence>
<gene>
    <name evidence="5" type="ORF">ONB1V03_LOCUS12332</name>
</gene>
<dbReference type="Proteomes" id="UP000728032">
    <property type="component" value="Unassembled WGS sequence"/>
</dbReference>
<accession>A0A7R9M8Y9</accession>
<dbReference type="CDD" id="cd19941">
    <property type="entry name" value="TIL"/>
    <property type="match status" value="2"/>
</dbReference>
<keyword evidence="1" id="KW-0646">Protease inhibitor</keyword>
<dbReference type="EMBL" id="OC924707">
    <property type="protein sequence ID" value="CAD7655689.1"/>
    <property type="molecule type" value="Genomic_DNA"/>
</dbReference>
<feature type="signal peptide" evidence="3">
    <location>
        <begin position="1"/>
        <end position="19"/>
    </location>
</feature>
<evidence type="ECO:0000256" key="3">
    <source>
        <dbReference type="SAM" id="SignalP"/>
    </source>
</evidence>
<keyword evidence="3" id="KW-0732">Signal</keyword>
<name>A0A7R9M8Y9_9ACAR</name>
<dbReference type="Gene3D" id="2.10.25.10">
    <property type="entry name" value="Laminin"/>
    <property type="match status" value="4"/>
</dbReference>
<keyword evidence="6" id="KW-1185">Reference proteome</keyword>
<feature type="chain" id="PRO_5036211435" description="TIL domain-containing protein" evidence="3">
    <location>
        <begin position="20"/>
        <end position="255"/>
    </location>
</feature>
<dbReference type="InterPro" id="IPR051368">
    <property type="entry name" value="SerProtInhib-TIL_Domain"/>
</dbReference>
<dbReference type="Pfam" id="PF01826">
    <property type="entry name" value="TIL"/>
    <property type="match status" value="1"/>
</dbReference>
<dbReference type="GO" id="GO:0030414">
    <property type="term" value="F:peptidase inhibitor activity"/>
    <property type="evidence" value="ECO:0007669"/>
    <property type="project" value="UniProtKB-KW"/>
</dbReference>
<evidence type="ECO:0000313" key="6">
    <source>
        <dbReference type="Proteomes" id="UP000728032"/>
    </source>
</evidence>
<dbReference type="EMBL" id="CAJPVJ010009882">
    <property type="protein sequence ID" value="CAG2172876.1"/>
    <property type="molecule type" value="Genomic_DNA"/>
</dbReference>
<dbReference type="PANTHER" id="PTHR23259">
    <property type="entry name" value="RIDDLE"/>
    <property type="match status" value="1"/>
</dbReference>
<evidence type="ECO:0000313" key="5">
    <source>
        <dbReference type="EMBL" id="CAD7655689.1"/>
    </source>
</evidence>
<protein>
    <recommendedName>
        <fullName evidence="4">TIL domain-containing protein</fullName>
    </recommendedName>
</protein>
<dbReference type="InterPro" id="IPR036084">
    <property type="entry name" value="Ser_inhib-like_sf"/>
</dbReference>
<dbReference type="OrthoDB" id="6781148at2759"/>
<evidence type="ECO:0000256" key="2">
    <source>
        <dbReference type="ARBA" id="ARBA00023157"/>
    </source>
</evidence>
<dbReference type="PANTHER" id="PTHR23259:SF70">
    <property type="entry name" value="ACCESSORY GLAND PROTEIN ACP62F-RELATED"/>
    <property type="match status" value="1"/>
</dbReference>
<dbReference type="SUPFAM" id="SSF57567">
    <property type="entry name" value="Serine protease inhibitors"/>
    <property type="match status" value="4"/>
</dbReference>
<dbReference type="InterPro" id="IPR002919">
    <property type="entry name" value="TIL_dom"/>
</dbReference>
<dbReference type="AlphaFoldDB" id="A0A7R9M8Y9"/>
<reference evidence="5" key="1">
    <citation type="submission" date="2020-11" db="EMBL/GenBank/DDBJ databases">
        <authorList>
            <person name="Tran Van P."/>
        </authorList>
    </citation>
    <scope>NUCLEOTIDE SEQUENCE</scope>
</reference>
<feature type="domain" description="TIL" evidence="4">
    <location>
        <begin position="197"/>
        <end position="252"/>
    </location>
</feature>
<keyword evidence="2" id="KW-1015">Disulfide bond</keyword>
<evidence type="ECO:0000259" key="4">
    <source>
        <dbReference type="Pfam" id="PF01826"/>
    </source>
</evidence>
<sequence>MKIIIALVSIQLGFLCVFGLTCNGPNEALTSPTPACPLTCQSRNSMRCMAIEDVASCQCTNGTIKDTASGKCVPQSQCPKSKHKRQANGCGINEKYSTFSPVCYYTCAHPTGPLCKALRYPPACVCISGTVRDTVNNAMTSPTPACPYTCQNLHQIHCFALEEVASCQCITGTIRDTTSGKCVPQSQCPNPIMSPQCPANQTYVQSMSACPPTCANPRGPLCQAIIRKAGCVCKSGTVRDKVNNLCVKPADCPKQ</sequence>